<keyword evidence="7" id="KW-1185">Reference proteome</keyword>
<accession>A0AAW0D7D2</accession>
<keyword evidence="4" id="KW-0862">Zinc</keyword>
<evidence type="ECO:0000256" key="3">
    <source>
        <dbReference type="ARBA" id="ARBA00022801"/>
    </source>
</evidence>
<reference evidence="6 7" key="1">
    <citation type="journal article" date="2024" name="J Genomics">
        <title>Draft genome sequencing and assembly of Favolaschia claudopus CIRM-BRFM 2984 isolated from oak limbs.</title>
        <authorList>
            <person name="Navarro D."/>
            <person name="Drula E."/>
            <person name="Chaduli D."/>
            <person name="Cazenave R."/>
            <person name="Ahrendt S."/>
            <person name="Wang J."/>
            <person name="Lipzen A."/>
            <person name="Daum C."/>
            <person name="Barry K."/>
            <person name="Grigoriev I.V."/>
            <person name="Favel A."/>
            <person name="Rosso M.N."/>
            <person name="Martin F."/>
        </authorList>
    </citation>
    <scope>NUCLEOTIDE SEQUENCE [LARGE SCALE GENOMIC DNA]</scope>
    <source>
        <strain evidence="6 7">CIRM-BRFM 2984</strain>
    </source>
</reference>
<dbReference type="GO" id="GO:0016787">
    <property type="term" value="F:hydrolase activity"/>
    <property type="evidence" value="ECO:0007669"/>
    <property type="project" value="UniProtKB-KW"/>
</dbReference>
<keyword evidence="2" id="KW-0479">Metal-binding</keyword>
<evidence type="ECO:0000313" key="6">
    <source>
        <dbReference type="EMBL" id="KAK7046326.1"/>
    </source>
</evidence>
<dbReference type="Gene3D" id="3.60.15.10">
    <property type="entry name" value="Ribonuclease Z/Hydroxyacylglutathione hydrolase-like"/>
    <property type="match status" value="1"/>
</dbReference>
<dbReference type="EMBL" id="JAWWNJ010000010">
    <property type="protein sequence ID" value="KAK7046326.1"/>
    <property type="molecule type" value="Genomic_DNA"/>
</dbReference>
<dbReference type="InterPro" id="IPR036866">
    <property type="entry name" value="RibonucZ/Hydroxyglut_hydro"/>
</dbReference>
<evidence type="ECO:0000256" key="4">
    <source>
        <dbReference type="ARBA" id="ARBA00022833"/>
    </source>
</evidence>
<dbReference type="InterPro" id="IPR001279">
    <property type="entry name" value="Metallo-B-lactamas"/>
</dbReference>
<gene>
    <name evidence="6" type="ORF">R3P38DRAFT_2873305</name>
</gene>
<dbReference type="InterPro" id="IPR051013">
    <property type="entry name" value="MBL_superfamily_lactonases"/>
</dbReference>
<dbReference type="SUPFAM" id="SSF56281">
    <property type="entry name" value="Metallo-hydrolase/oxidoreductase"/>
    <property type="match status" value="1"/>
</dbReference>
<keyword evidence="3" id="KW-0378">Hydrolase</keyword>
<dbReference type="GO" id="GO:0046872">
    <property type="term" value="F:metal ion binding"/>
    <property type="evidence" value="ECO:0007669"/>
    <property type="project" value="UniProtKB-KW"/>
</dbReference>
<dbReference type="AlphaFoldDB" id="A0AAW0D7D2"/>
<sequence>MSSSFLDLGIPPSSSTVSVKIFNIVDEPTLHTVKVPAAVFLSPVLPGHENLGFPVFAFLIEHHATGKRVMFDLGPRADLENTAPVIAEAVKAGVVAMPVKRDIVQQLKDEGVELGTLDAVIWSHAHFDHIGDMSKFPPSIDLVFSQEMNRSISDPKVQLQPSDTATRKLVPLDFTNSPLVIGGFKSLDYFGDGSLYLLDVPGHLEGHICALARATPTTFLFLAGDACFHPGLLRPTEELHHLYPYPSNLITSTRRSISATHFSSGPNGAEFDLTARTEPLLDIAESGYFEDPQLARKAIHEMRAFDMNPDVLVVCGHDESLISVVGKVPRLLDAWKENGLKEALVWAFLDETNPAFRFNNIEST</sequence>
<comment type="caution">
    <text evidence="6">The sequence shown here is derived from an EMBL/GenBank/DDBJ whole genome shotgun (WGS) entry which is preliminary data.</text>
</comment>
<feature type="domain" description="Metallo-beta-lactamase" evidence="5">
    <location>
        <begin position="54"/>
        <end position="261"/>
    </location>
</feature>
<proteinExistence type="inferred from homology"/>
<organism evidence="6 7">
    <name type="scientific">Favolaschia claudopus</name>
    <dbReference type="NCBI Taxonomy" id="2862362"/>
    <lineage>
        <taxon>Eukaryota</taxon>
        <taxon>Fungi</taxon>
        <taxon>Dikarya</taxon>
        <taxon>Basidiomycota</taxon>
        <taxon>Agaricomycotina</taxon>
        <taxon>Agaricomycetes</taxon>
        <taxon>Agaricomycetidae</taxon>
        <taxon>Agaricales</taxon>
        <taxon>Marasmiineae</taxon>
        <taxon>Mycenaceae</taxon>
        <taxon>Favolaschia</taxon>
    </lineage>
</organism>
<dbReference type="PANTHER" id="PTHR42978:SF5">
    <property type="entry name" value="METALLO-BETA-LACTAMASE DOMAIN-CONTAINING PROTEIN"/>
    <property type="match status" value="1"/>
</dbReference>
<dbReference type="PANTHER" id="PTHR42978">
    <property type="entry name" value="QUORUM-QUENCHING LACTONASE YTNP-RELATED-RELATED"/>
    <property type="match status" value="1"/>
</dbReference>
<dbReference type="CDD" id="cd07730">
    <property type="entry name" value="metallo-hydrolase-like_MBL-fold"/>
    <property type="match status" value="1"/>
</dbReference>
<dbReference type="Pfam" id="PF00753">
    <property type="entry name" value="Lactamase_B"/>
    <property type="match status" value="1"/>
</dbReference>
<evidence type="ECO:0000256" key="1">
    <source>
        <dbReference type="ARBA" id="ARBA00007749"/>
    </source>
</evidence>
<dbReference type="Proteomes" id="UP001362999">
    <property type="component" value="Unassembled WGS sequence"/>
</dbReference>
<evidence type="ECO:0000313" key="7">
    <source>
        <dbReference type="Proteomes" id="UP001362999"/>
    </source>
</evidence>
<protein>
    <submittedName>
        <fullName evidence="6">Metallo-beta-lactamase superfamily protein</fullName>
    </submittedName>
</protein>
<comment type="similarity">
    <text evidence="1">Belongs to the metallo-beta-lactamase superfamily.</text>
</comment>
<name>A0AAW0D7D2_9AGAR</name>
<evidence type="ECO:0000256" key="2">
    <source>
        <dbReference type="ARBA" id="ARBA00022723"/>
    </source>
</evidence>
<evidence type="ECO:0000259" key="5">
    <source>
        <dbReference type="SMART" id="SM00849"/>
    </source>
</evidence>
<dbReference type="SMART" id="SM00849">
    <property type="entry name" value="Lactamase_B"/>
    <property type="match status" value="1"/>
</dbReference>